<evidence type="ECO:0000256" key="2">
    <source>
        <dbReference type="ARBA" id="ARBA00022737"/>
    </source>
</evidence>
<dbReference type="eggNOG" id="KOG2394">
    <property type="taxonomic scope" value="Eukaryota"/>
</dbReference>
<dbReference type="Pfam" id="PF00400">
    <property type="entry name" value="WD40"/>
    <property type="match status" value="1"/>
</dbReference>
<sequence length="548" mass="56127">MNLVFNHGYALYVYAVANSDDTAATVAAAEADSVLTAADRAGDALHPPSPPRGDAAAAAAPDDVALADEPATAAERVDSEPLIGAGHHEAREPALLHGSAPRLVASCVDTLRFRALPTCHAALVSMPVITPMPAAAVVGGESSVGAAPSELRLSSALPASLPRTLATPTEPESLGPVAAPDMPPPHAVLASVEPPDAAPLILGFSTGEILVLHSLSPPSSTLLNKLAAADGTAVVALAVVPGSGSEAGPADHFVAAHASGAVYEYTLSGHETSFRGWSPPMDLGCGVSVADARSSSRTPCVKWRFGDEGIAVSSLAFAPDGCHIAVGLASGALHVVDFCNRKRLAGWASYFGSVECLAWSPDSVLLAAGGQDDMITLYMPHAGGGLPVLRCMGHQSWPSALAFDSAPLDGAYRLLSIGQDTLLMMWDLPAADMDAVVENAAGSLRNRPFAQDWLTPAAPMDDLLVLEPTLSHDVAAAPLTGLALTSHHVVTADDSGTVRLWLRPPSAVAAAVAPPAHHDATAFPTPVHSPDDTLSNSIVSPTKVSLMW</sequence>
<accession>A0A0L0DEC1</accession>
<dbReference type="EMBL" id="GL349435">
    <property type="protein sequence ID" value="KNC50639.1"/>
    <property type="molecule type" value="Genomic_DNA"/>
</dbReference>
<dbReference type="InterPro" id="IPR001680">
    <property type="entry name" value="WD40_rpt"/>
</dbReference>
<keyword evidence="1" id="KW-0853">WD repeat</keyword>
<dbReference type="InterPro" id="IPR036322">
    <property type="entry name" value="WD40_repeat_dom_sf"/>
</dbReference>
<dbReference type="Proteomes" id="UP000054408">
    <property type="component" value="Unassembled WGS sequence"/>
</dbReference>
<name>A0A0L0DEC1_THETB</name>
<dbReference type="SUPFAM" id="SSF50978">
    <property type="entry name" value="WD40 repeat-like"/>
    <property type="match status" value="1"/>
</dbReference>
<gene>
    <name evidence="3" type="ORF">AMSG_00801</name>
</gene>
<keyword evidence="4" id="KW-1185">Reference proteome</keyword>
<dbReference type="PANTHER" id="PTHR14107">
    <property type="entry name" value="WD REPEAT PROTEIN"/>
    <property type="match status" value="1"/>
</dbReference>
<evidence type="ECO:0000313" key="3">
    <source>
        <dbReference type="EMBL" id="KNC50639.1"/>
    </source>
</evidence>
<evidence type="ECO:0000256" key="1">
    <source>
        <dbReference type="ARBA" id="ARBA00022574"/>
    </source>
</evidence>
<organism evidence="3 4">
    <name type="scientific">Thecamonas trahens ATCC 50062</name>
    <dbReference type="NCBI Taxonomy" id="461836"/>
    <lineage>
        <taxon>Eukaryota</taxon>
        <taxon>Apusozoa</taxon>
        <taxon>Apusomonadida</taxon>
        <taxon>Apusomonadidae</taxon>
        <taxon>Thecamonas</taxon>
    </lineage>
</organism>
<dbReference type="InterPro" id="IPR051362">
    <property type="entry name" value="WD_repeat_creC_regulators"/>
</dbReference>
<evidence type="ECO:0000313" key="4">
    <source>
        <dbReference type="Proteomes" id="UP000054408"/>
    </source>
</evidence>
<proteinExistence type="predicted"/>
<protein>
    <submittedName>
        <fullName evidence="3">Transducin family protein/WD-40 repeat family protein</fullName>
    </submittedName>
</protein>
<dbReference type="SMART" id="SM00320">
    <property type="entry name" value="WD40"/>
    <property type="match status" value="5"/>
</dbReference>
<dbReference type="PANTHER" id="PTHR14107:SF16">
    <property type="entry name" value="AT02583P"/>
    <property type="match status" value="1"/>
</dbReference>
<dbReference type="GeneID" id="25560586"/>
<dbReference type="STRING" id="461836.A0A0L0DEC1"/>
<dbReference type="RefSeq" id="XP_013762525.1">
    <property type="nucleotide sequence ID" value="XM_013907071.1"/>
</dbReference>
<dbReference type="Gene3D" id="2.130.10.10">
    <property type="entry name" value="YVTN repeat-like/Quinoprotein amine dehydrogenase"/>
    <property type="match status" value="1"/>
</dbReference>
<reference evidence="3 4" key="1">
    <citation type="submission" date="2010-05" db="EMBL/GenBank/DDBJ databases">
        <title>The Genome Sequence of Thecamonas trahens ATCC 50062.</title>
        <authorList>
            <consortium name="The Broad Institute Genome Sequencing Platform"/>
            <person name="Russ C."/>
            <person name="Cuomo C."/>
            <person name="Shea T."/>
            <person name="Young S.K."/>
            <person name="Zeng Q."/>
            <person name="Koehrsen M."/>
            <person name="Haas B."/>
            <person name="Borodovsky M."/>
            <person name="Guigo R."/>
            <person name="Alvarado L."/>
            <person name="Berlin A."/>
            <person name="Bochicchio J."/>
            <person name="Borenstein D."/>
            <person name="Chapman S."/>
            <person name="Chen Z."/>
            <person name="Freedman E."/>
            <person name="Gellesch M."/>
            <person name="Goldberg J."/>
            <person name="Griggs A."/>
            <person name="Gujja S."/>
            <person name="Heilman E."/>
            <person name="Heiman D."/>
            <person name="Hepburn T."/>
            <person name="Howarth C."/>
            <person name="Jen D."/>
            <person name="Larson L."/>
            <person name="Mehta T."/>
            <person name="Park D."/>
            <person name="Pearson M."/>
            <person name="Roberts A."/>
            <person name="Saif S."/>
            <person name="Shenoy N."/>
            <person name="Sisk P."/>
            <person name="Stolte C."/>
            <person name="Sykes S."/>
            <person name="Thomson T."/>
            <person name="Walk T."/>
            <person name="White J."/>
            <person name="Yandava C."/>
            <person name="Burger G."/>
            <person name="Gray M.W."/>
            <person name="Holland P.W.H."/>
            <person name="King N."/>
            <person name="Lang F.B.F."/>
            <person name="Roger A.J."/>
            <person name="Ruiz-Trillo I."/>
            <person name="Lander E."/>
            <person name="Nusbaum C."/>
        </authorList>
    </citation>
    <scope>NUCLEOTIDE SEQUENCE [LARGE SCALE GENOMIC DNA]</scope>
    <source>
        <strain evidence="3 4">ATCC 50062</strain>
    </source>
</reference>
<dbReference type="InterPro" id="IPR015943">
    <property type="entry name" value="WD40/YVTN_repeat-like_dom_sf"/>
</dbReference>
<dbReference type="OrthoDB" id="3367at2759"/>
<keyword evidence="2" id="KW-0677">Repeat</keyword>
<dbReference type="AlphaFoldDB" id="A0A0L0DEC1"/>